<proteinExistence type="predicted"/>
<keyword evidence="2" id="KW-1185">Reference proteome</keyword>
<accession>A0ABW9F8J9</accession>
<evidence type="ECO:0000313" key="1">
    <source>
        <dbReference type="EMBL" id="MFM1525281.1"/>
    </source>
</evidence>
<dbReference type="EMBL" id="JBFNFH010000014">
    <property type="protein sequence ID" value="MFM1525281.1"/>
    <property type="molecule type" value="Genomic_DNA"/>
</dbReference>
<reference evidence="1 2" key="1">
    <citation type="journal article" date="2024" name="Front. Microbiol.">
        <title>Pangenomic and biochemical analyses of Helcococcus ovis reveal widespread tetracycline resistance and a novel bacterial species, Helcococcus bovis.</title>
        <authorList>
            <person name="Cunha F."/>
            <person name="Zhai Y."/>
            <person name="Casaro S."/>
            <person name="Jones K.L."/>
            <person name="Hernandez M."/>
            <person name="Bisinotto R.S."/>
            <person name="Kariyawasam S."/>
            <person name="Brown M.B."/>
            <person name="Phillips A."/>
            <person name="Jeong K.C."/>
            <person name="Galvao K.N."/>
        </authorList>
    </citation>
    <scope>NUCLEOTIDE SEQUENCE [LARGE SCALE GENOMIC DNA]</scope>
    <source>
        <strain evidence="1 2">KG197</strain>
    </source>
</reference>
<evidence type="ECO:0000313" key="2">
    <source>
        <dbReference type="Proteomes" id="UP001629536"/>
    </source>
</evidence>
<dbReference type="RefSeq" id="WP_408126774.1">
    <property type="nucleotide sequence ID" value="NZ_JBFNFH010000014.1"/>
</dbReference>
<organism evidence="1 2">
    <name type="scientific">Helcococcus bovis</name>
    <dbReference type="NCBI Taxonomy" id="3153252"/>
    <lineage>
        <taxon>Bacteria</taxon>
        <taxon>Bacillati</taxon>
        <taxon>Bacillota</taxon>
        <taxon>Tissierellia</taxon>
        <taxon>Tissierellales</taxon>
        <taxon>Peptoniphilaceae</taxon>
        <taxon>Helcococcus</taxon>
    </lineage>
</organism>
<name>A0ABW9F8J9_9FIRM</name>
<evidence type="ECO:0008006" key="3">
    <source>
        <dbReference type="Google" id="ProtNLM"/>
    </source>
</evidence>
<gene>
    <name evidence="1" type="ORF">ABGF40_06280</name>
</gene>
<dbReference type="Proteomes" id="UP001629536">
    <property type="component" value="Unassembled WGS sequence"/>
</dbReference>
<comment type="caution">
    <text evidence="1">The sequence shown here is derived from an EMBL/GenBank/DDBJ whole genome shotgun (WGS) entry which is preliminary data.</text>
</comment>
<sequence length="53" mass="6183">MAEKKKMGRPTTNPRLNRLSVRLSDEDYSKLEKYCKDNKVNKTEAISRGIKKL</sequence>
<protein>
    <recommendedName>
        <fullName evidence="3">CopG family transcriptional regulator</fullName>
    </recommendedName>
</protein>